<keyword evidence="4 9" id="KW-0444">Lipid biosynthesis</keyword>
<keyword evidence="6 9" id="KW-0443">Lipid metabolism</keyword>
<evidence type="ECO:0000256" key="7">
    <source>
        <dbReference type="ARBA" id="ARBA00023239"/>
    </source>
</evidence>
<keyword evidence="3 9" id="KW-0963">Cytoplasm</keyword>
<sequence length="155" mass="16840">MTDLASVIGPDEILMRLPHRFPFLLVDRAHSYVEGESITGIKCVSAGEPYFQGHFPENPVMPGVLMIEALAQTGALLMSKTLDADISNTVILFIGVDRARFRKPVRPGDVLEMPVRVVANRRGLFRFEGDALVNGVKVADAAFSATSAQRQGEAS</sequence>
<keyword evidence="11" id="KW-1185">Reference proteome</keyword>
<dbReference type="InterPro" id="IPR029069">
    <property type="entry name" value="HotDog_dom_sf"/>
</dbReference>
<protein>
    <recommendedName>
        <fullName evidence="9">3-hydroxyacyl-[acyl-carrier-protein] dehydratase FabZ</fullName>
        <ecNumber evidence="9">4.2.1.59</ecNumber>
    </recommendedName>
    <alternativeName>
        <fullName evidence="9">(3R)-hydroxymyristoyl-[acyl-carrier-protein] dehydratase</fullName>
        <shortName evidence="9">(3R)-hydroxymyristoyl-ACP dehydrase</shortName>
    </alternativeName>
    <alternativeName>
        <fullName evidence="9">Beta-hydroxyacyl-ACP dehydratase</fullName>
    </alternativeName>
</protein>
<dbReference type="HAMAP" id="MF_00406">
    <property type="entry name" value="FabZ"/>
    <property type="match status" value="1"/>
</dbReference>
<organism evidence="10 11">
    <name type="scientific">Glycocaulis abyssi</name>
    <dbReference type="NCBI Taxonomy" id="1433403"/>
    <lineage>
        <taxon>Bacteria</taxon>
        <taxon>Pseudomonadati</taxon>
        <taxon>Pseudomonadota</taxon>
        <taxon>Alphaproteobacteria</taxon>
        <taxon>Maricaulales</taxon>
        <taxon>Maricaulaceae</taxon>
        <taxon>Glycocaulis</taxon>
    </lineage>
</organism>
<keyword evidence="7 9" id="KW-0456">Lyase</keyword>
<dbReference type="RefSeq" id="WP_371395068.1">
    <property type="nucleotide sequence ID" value="NZ_CP163421.1"/>
</dbReference>
<dbReference type="NCBIfam" id="NF000582">
    <property type="entry name" value="PRK00006.1"/>
    <property type="match status" value="1"/>
</dbReference>
<evidence type="ECO:0000256" key="4">
    <source>
        <dbReference type="ARBA" id="ARBA00022516"/>
    </source>
</evidence>
<dbReference type="PANTHER" id="PTHR30272:SF1">
    <property type="entry name" value="3-HYDROXYACYL-[ACYL-CARRIER-PROTEIN] DEHYDRATASE"/>
    <property type="match status" value="1"/>
</dbReference>
<comment type="subcellular location">
    <subcellularLocation>
        <location evidence="1 9">Cytoplasm</location>
    </subcellularLocation>
</comment>
<evidence type="ECO:0000313" key="10">
    <source>
        <dbReference type="EMBL" id="MFC4723717.1"/>
    </source>
</evidence>
<dbReference type="PANTHER" id="PTHR30272">
    <property type="entry name" value="3-HYDROXYACYL-[ACYL-CARRIER-PROTEIN] DEHYDRATASE"/>
    <property type="match status" value="1"/>
</dbReference>
<dbReference type="Gene3D" id="3.10.129.10">
    <property type="entry name" value="Hotdog Thioesterase"/>
    <property type="match status" value="1"/>
</dbReference>
<evidence type="ECO:0000313" key="11">
    <source>
        <dbReference type="Proteomes" id="UP001596024"/>
    </source>
</evidence>
<gene>
    <name evidence="9 10" type="primary">fabZ</name>
    <name evidence="10" type="ORF">ACFPB0_00295</name>
</gene>
<dbReference type="CDD" id="cd01288">
    <property type="entry name" value="FabZ"/>
    <property type="match status" value="1"/>
</dbReference>
<evidence type="ECO:0000256" key="2">
    <source>
        <dbReference type="ARBA" id="ARBA00009174"/>
    </source>
</evidence>
<evidence type="ECO:0000256" key="1">
    <source>
        <dbReference type="ARBA" id="ARBA00004496"/>
    </source>
</evidence>
<dbReference type="Proteomes" id="UP001596024">
    <property type="component" value="Unassembled WGS sequence"/>
</dbReference>
<dbReference type="EC" id="4.2.1.59" evidence="9"/>
<feature type="active site" evidence="9">
    <location>
        <position position="54"/>
    </location>
</feature>
<dbReference type="SUPFAM" id="SSF54637">
    <property type="entry name" value="Thioesterase/thiol ester dehydrase-isomerase"/>
    <property type="match status" value="1"/>
</dbReference>
<evidence type="ECO:0000256" key="8">
    <source>
        <dbReference type="ARBA" id="ARBA00025049"/>
    </source>
</evidence>
<dbReference type="GO" id="GO:0019171">
    <property type="term" value="F:(3R)-hydroxyacyl-[acyl-carrier-protein] dehydratase activity"/>
    <property type="evidence" value="ECO:0007669"/>
    <property type="project" value="UniProtKB-EC"/>
</dbReference>
<accession>A0ABV9N638</accession>
<reference evidence="11" key="1">
    <citation type="journal article" date="2019" name="Int. J. Syst. Evol. Microbiol.">
        <title>The Global Catalogue of Microorganisms (GCM) 10K type strain sequencing project: providing services to taxonomists for standard genome sequencing and annotation.</title>
        <authorList>
            <consortium name="The Broad Institute Genomics Platform"/>
            <consortium name="The Broad Institute Genome Sequencing Center for Infectious Disease"/>
            <person name="Wu L."/>
            <person name="Ma J."/>
        </authorList>
    </citation>
    <scope>NUCLEOTIDE SEQUENCE [LARGE SCALE GENOMIC DNA]</scope>
    <source>
        <strain evidence="11">CCUG 62981</strain>
    </source>
</reference>
<dbReference type="InterPro" id="IPR013114">
    <property type="entry name" value="FabA_FabZ"/>
</dbReference>
<dbReference type="EMBL" id="JBHSGQ010000001">
    <property type="protein sequence ID" value="MFC4723717.1"/>
    <property type="molecule type" value="Genomic_DNA"/>
</dbReference>
<keyword evidence="5 9" id="KW-0441">Lipid A biosynthesis</keyword>
<proteinExistence type="inferred from homology"/>
<dbReference type="InterPro" id="IPR010084">
    <property type="entry name" value="FabZ"/>
</dbReference>
<comment type="function">
    <text evidence="8 9">Involved in unsaturated fatty acids biosynthesis. Catalyzes the dehydration of short chain beta-hydroxyacyl-ACPs and long chain saturated and unsaturated beta-hydroxyacyl-ACPs.</text>
</comment>
<evidence type="ECO:0000256" key="9">
    <source>
        <dbReference type="HAMAP-Rule" id="MF_00406"/>
    </source>
</evidence>
<dbReference type="Pfam" id="PF07977">
    <property type="entry name" value="FabA"/>
    <property type="match status" value="1"/>
</dbReference>
<evidence type="ECO:0000256" key="5">
    <source>
        <dbReference type="ARBA" id="ARBA00022556"/>
    </source>
</evidence>
<comment type="caution">
    <text evidence="10">The sequence shown here is derived from an EMBL/GenBank/DDBJ whole genome shotgun (WGS) entry which is preliminary data.</text>
</comment>
<comment type="catalytic activity">
    <reaction evidence="9">
        <text>a (3R)-hydroxyacyl-[ACP] = a (2E)-enoyl-[ACP] + H2O</text>
        <dbReference type="Rhea" id="RHEA:13097"/>
        <dbReference type="Rhea" id="RHEA-COMP:9925"/>
        <dbReference type="Rhea" id="RHEA-COMP:9945"/>
        <dbReference type="ChEBI" id="CHEBI:15377"/>
        <dbReference type="ChEBI" id="CHEBI:78784"/>
        <dbReference type="ChEBI" id="CHEBI:78827"/>
        <dbReference type="EC" id="4.2.1.59"/>
    </reaction>
</comment>
<evidence type="ECO:0000256" key="6">
    <source>
        <dbReference type="ARBA" id="ARBA00023098"/>
    </source>
</evidence>
<name>A0ABV9N638_9PROT</name>
<evidence type="ECO:0000256" key="3">
    <source>
        <dbReference type="ARBA" id="ARBA00022490"/>
    </source>
</evidence>
<comment type="similarity">
    <text evidence="2 9">Belongs to the thioester dehydratase family. FabZ subfamily.</text>
</comment>